<dbReference type="EMBL" id="JXCZ01000016">
    <property type="protein sequence ID" value="KOY79319.1"/>
    <property type="molecule type" value="Genomic_DNA"/>
</dbReference>
<sequence length="188" mass="20707">MKIQPSVRYSHTLLSQLVQNGDTVVDATVGKGNDTEFLSQLVGENGKVYGFDVQTEAINYTKQRLDDKNLSSNVTLFNTGHENIEKLVDGSINAAIFNLGYLPGSNKDIITKPDTTLTAIKACLDKLEVNGIVVLVLYYGHDGGPQEKDAVIQYAQSLDQKTFSVMQYQFINQVHCPPILLAIQKNSN</sequence>
<dbReference type="Proteomes" id="UP000067203">
    <property type="component" value="Chromosome"/>
</dbReference>
<dbReference type="KEGG" id="lku:APS55_07135"/>
<dbReference type="Gene3D" id="3.40.50.150">
    <property type="entry name" value="Vaccinia Virus protein VP39"/>
    <property type="match status" value="1"/>
</dbReference>
<evidence type="ECO:0008006" key="5">
    <source>
        <dbReference type="Google" id="ProtNLM"/>
    </source>
</evidence>
<dbReference type="OrthoDB" id="9792989at2"/>
<dbReference type="PATRIC" id="fig|148814.6.peg.3"/>
<dbReference type="AlphaFoldDB" id="A0A087EQE0"/>
<reference evidence="2 3" key="1">
    <citation type="journal article" date="2015" name="Genome Biol. Evol.">
        <title>Functionally Structured Genomes in Lactobacillus kunkeei Colonizing the Honey Crop and Food Products of Honeybees and Stingless Bees.</title>
        <authorList>
            <person name="Tamarit D."/>
            <person name="Ellegaard K.M."/>
            <person name="Wikander J."/>
            <person name="Olofsson T."/>
            <person name="Vasquez A."/>
            <person name="Andersson S.G."/>
        </authorList>
    </citation>
    <scope>NUCLEOTIDE SEQUENCE [LARGE SCALE GENOMIC DNA]</scope>
    <source>
        <strain evidence="2 3">LAla</strain>
    </source>
</reference>
<evidence type="ECO:0000313" key="1">
    <source>
        <dbReference type="EMBL" id="ALJ31999.1"/>
    </source>
</evidence>
<protein>
    <recommendedName>
        <fullName evidence="5">SAM-dependent methyltransferase</fullName>
    </recommendedName>
</protein>
<evidence type="ECO:0000313" key="3">
    <source>
        <dbReference type="Proteomes" id="UP000037749"/>
    </source>
</evidence>
<name>A0A087EQE0_9LACO</name>
<dbReference type="PANTHER" id="PTHR35276">
    <property type="entry name" value="S-ADENOSYL-L-METHIONINE-DEPENDENT METHYLTRANSFERASES SUPERFAMILY PROTEIN"/>
    <property type="match status" value="1"/>
</dbReference>
<dbReference type="eggNOG" id="COG2519">
    <property type="taxonomic scope" value="Bacteria"/>
</dbReference>
<gene>
    <name evidence="1" type="ORF">APS55_07135</name>
    <name evidence="2" type="ORF">RZ72_08420</name>
</gene>
<dbReference type="PANTHER" id="PTHR35276:SF1">
    <property type="entry name" value="TRNA (MNM(5)S(2)U34)-METHYLTRANSFERASE, CHLOROPLASTIC"/>
    <property type="match status" value="1"/>
</dbReference>
<accession>A0A087EQE0</accession>
<dbReference type="RefSeq" id="WP_034531257.1">
    <property type="nucleotide sequence ID" value="NZ_CP012920.1"/>
</dbReference>
<dbReference type="Proteomes" id="UP000037749">
    <property type="component" value="Unassembled WGS sequence"/>
</dbReference>
<reference evidence="1 4" key="3">
    <citation type="journal article" date="2016" name="PeerJ">
        <title>Genome sequencing and analysis of the first complete genome of Lactobacillus kunkeei strain MP2, an Apis mellifera gut isolate.</title>
        <authorList>
            <person name="Asenjo F."/>
            <person name="Olmos A."/>
            <person name="Henriquez-Piskulich P."/>
            <person name="Polanco V."/>
            <person name="Aldea P."/>
            <person name="Ugalde J.A."/>
            <person name="Trombert A.N."/>
        </authorList>
    </citation>
    <scope>NUCLEOTIDE SEQUENCE [LARGE SCALE GENOMIC DNA]</scope>
    <source>
        <strain evidence="1 4">MP2</strain>
    </source>
</reference>
<dbReference type="STRING" id="148814.APS55_07135"/>
<proteinExistence type="predicted"/>
<evidence type="ECO:0000313" key="4">
    <source>
        <dbReference type="Proteomes" id="UP000067203"/>
    </source>
</evidence>
<reference evidence="4" key="2">
    <citation type="submission" date="2015-10" db="EMBL/GenBank/DDBJ databases">
        <title>Bioinformatic analysis of the first complete genome sequence of Lactobacillus kunkeei strain MP2, an Apis mellifera gut isolate.</title>
        <authorList>
            <person name="Asenjo F."/>
            <person name="Olmos A."/>
            <person name="Henriquez-Piskulich P."/>
            <person name="Aldea P."/>
            <person name="Ugalde J.A."/>
            <person name="Trombert A.N."/>
        </authorList>
    </citation>
    <scope>NUCLEOTIDE SEQUENCE [LARGE SCALE GENOMIC DNA]</scope>
    <source>
        <strain evidence="4">MP2</strain>
    </source>
</reference>
<dbReference type="SUPFAM" id="SSF53335">
    <property type="entry name" value="S-adenosyl-L-methionine-dependent methyltransferases"/>
    <property type="match status" value="1"/>
</dbReference>
<dbReference type="InterPro" id="IPR029063">
    <property type="entry name" value="SAM-dependent_MTases_sf"/>
</dbReference>
<evidence type="ECO:0000313" key="2">
    <source>
        <dbReference type="EMBL" id="KOY79319.1"/>
    </source>
</evidence>
<organism evidence="2 3">
    <name type="scientific">Apilactobacillus kunkeei</name>
    <dbReference type="NCBI Taxonomy" id="148814"/>
    <lineage>
        <taxon>Bacteria</taxon>
        <taxon>Bacillati</taxon>
        <taxon>Bacillota</taxon>
        <taxon>Bacilli</taxon>
        <taxon>Lactobacillales</taxon>
        <taxon>Lactobacillaceae</taxon>
        <taxon>Apilactobacillus</taxon>
    </lineage>
</organism>
<dbReference type="EMBL" id="CP012920">
    <property type="protein sequence ID" value="ALJ31999.1"/>
    <property type="molecule type" value="Genomic_DNA"/>
</dbReference>
<dbReference type="InterPro" id="IPR010719">
    <property type="entry name" value="MnmM_MeTrfase"/>
</dbReference>
<dbReference type="Pfam" id="PF06962">
    <property type="entry name" value="rRNA_methylase"/>
    <property type="match status" value="1"/>
</dbReference>